<proteinExistence type="predicted"/>
<dbReference type="Proteomes" id="UP000281406">
    <property type="component" value="Unassembled WGS sequence"/>
</dbReference>
<gene>
    <name evidence="2" type="ORF">DPX16_12849</name>
</gene>
<comment type="caution">
    <text evidence="2">The sequence shown here is derived from an EMBL/GenBank/DDBJ whole genome shotgun (WGS) entry which is preliminary data.</text>
</comment>
<accession>A0A3N0XD25</accession>
<protein>
    <submittedName>
        <fullName evidence="2">Uncharacterized protein</fullName>
    </submittedName>
</protein>
<organism evidence="2 3">
    <name type="scientific">Anabarilius grahami</name>
    <name type="common">Kanglang fish</name>
    <name type="synonym">Barilius grahami</name>
    <dbReference type="NCBI Taxonomy" id="495550"/>
    <lineage>
        <taxon>Eukaryota</taxon>
        <taxon>Metazoa</taxon>
        <taxon>Chordata</taxon>
        <taxon>Craniata</taxon>
        <taxon>Vertebrata</taxon>
        <taxon>Euteleostomi</taxon>
        <taxon>Actinopterygii</taxon>
        <taxon>Neopterygii</taxon>
        <taxon>Teleostei</taxon>
        <taxon>Ostariophysi</taxon>
        <taxon>Cypriniformes</taxon>
        <taxon>Xenocyprididae</taxon>
        <taxon>Xenocypridinae</taxon>
        <taxon>Xenocypridinae incertae sedis</taxon>
        <taxon>Anabarilius</taxon>
    </lineage>
</organism>
<dbReference type="AlphaFoldDB" id="A0A3N0XD25"/>
<keyword evidence="3" id="KW-1185">Reference proteome</keyword>
<dbReference type="EMBL" id="RJVU01079805">
    <property type="protein sequence ID" value="ROI15297.1"/>
    <property type="molecule type" value="Genomic_DNA"/>
</dbReference>
<evidence type="ECO:0000256" key="1">
    <source>
        <dbReference type="SAM" id="MobiDB-lite"/>
    </source>
</evidence>
<reference evidence="2 3" key="1">
    <citation type="submission" date="2018-10" db="EMBL/GenBank/DDBJ databases">
        <title>Genome assembly for a Yunnan-Guizhou Plateau 3E fish, Anabarilius grahami (Regan), and its evolutionary and genetic applications.</title>
        <authorList>
            <person name="Jiang W."/>
        </authorList>
    </citation>
    <scope>NUCLEOTIDE SEQUENCE [LARGE SCALE GENOMIC DNA]</scope>
    <source>
        <strain evidence="2">AG-KIZ</strain>
        <tissue evidence="2">Muscle</tissue>
    </source>
</reference>
<sequence length="147" mass="16332">MGPGNQAETSVEEDLWTGPEHPNIRTRFTKKMRNQGWGSGWELDPQTTDHVQVRSWLWGGLISTLSLQGFDGIWLWFLEELSGCLGLVGCEGEAAILEHPGSRHANWPLKVGVWVMNRLRGAAVWTAVEEEEEGEGKKEGDKGVHVG</sequence>
<feature type="region of interest" description="Disordered" evidence="1">
    <location>
        <begin position="1"/>
        <end position="21"/>
    </location>
</feature>
<evidence type="ECO:0000313" key="3">
    <source>
        <dbReference type="Proteomes" id="UP000281406"/>
    </source>
</evidence>
<evidence type="ECO:0000313" key="2">
    <source>
        <dbReference type="EMBL" id="ROI15297.1"/>
    </source>
</evidence>
<name>A0A3N0XD25_ANAGA</name>